<evidence type="ECO:0000313" key="3">
    <source>
        <dbReference type="Proteomes" id="UP000460257"/>
    </source>
</evidence>
<sequence>MRILGIDSSGLVASAAVVDDDTLLGEFTTDYKKTHSTTLMPMLDQLIKMLGIDIRTIDAVATAAGPGSFTGLRIGAATVKGLAYALGIPVIAVPTVDAIAYNLYGSKRLICPLMDARRKQAYSGLYKFNETNEFIVKKEQEPEAIEDIVKRINLSDEPVTFLGDGVPVFADYIKQNVTVDYDFAPAFCNRQRASTVACLGRKYFDREFYTSAEEFRPIYLRQSQAEREREEKLKKAGNNA</sequence>
<organism evidence="2 3">
    <name type="scientific">Candidatus Weimeria bifida</name>
    <dbReference type="NCBI Taxonomy" id="2599074"/>
    <lineage>
        <taxon>Bacteria</taxon>
        <taxon>Bacillati</taxon>
        <taxon>Bacillota</taxon>
        <taxon>Clostridia</taxon>
        <taxon>Lachnospirales</taxon>
        <taxon>Lachnospiraceae</taxon>
        <taxon>Candidatus Weimeria</taxon>
    </lineage>
</organism>
<dbReference type="CDD" id="cd24032">
    <property type="entry name" value="ASKHA_NBD_TsaB"/>
    <property type="match status" value="1"/>
</dbReference>
<dbReference type="Proteomes" id="UP000460257">
    <property type="component" value="Unassembled WGS sequence"/>
</dbReference>
<reference evidence="2" key="1">
    <citation type="journal article" date="2020" name="Appl. Environ. Microbiol.">
        <title>Medium-Chain Fatty Acid Synthesis by 'Candidatus Weimeria bifida' gen. nov., sp. nov., and 'Candidatus Pseudoramibacter fermentans' sp. nov.</title>
        <authorList>
            <person name="Scarborough M.J."/>
            <person name="Myers K.S."/>
            <person name="Donohue T.J."/>
            <person name="Noguera D.R."/>
        </authorList>
    </citation>
    <scope>NUCLEOTIDE SEQUENCE</scope>
    <source>
        <strain evidence="2">LCO1.1</strain>
    </source>
</reference>
<dbReference type="GO" id="GO:0005829">
    <property type="term" value="C:cytosol"/>
    <property type="evidence" value="ECO:0007669"/>
    <property type="project" value="TreeGrafter"/>
</dbReference>
<name>A0A6N7J271_9FIRM</name>
<keyword evidence="3" id="KW-1185">Reference proteome</keyword>
<dbReference type="Gene3D" id="3.30.420.40">
    <property type="match status" value="2"/>
</dbReference>
<proteinExistence type="predicted"/>
<dbReference type="PANTHER" id="PTHR11735">
    <property type="entry name" value="TRNA N6-ADENOSINE THREONYLCARBAMOYLTRANSFERASE"/>
    <property type="match status" value="1"/>
</dbReference>
<dbReference type="InterPro" id="IPR000905">
    <property type="entry name" value="Gcp-like_dom"/>
</dbReference>
<evidence type="ECO:0000259" key="1">
    <source>
        <dbReference type="Pfam" id="PF00814"/>
    </source>
</evidence>
<protein>
    <submittedName>
        <fullName evidence="2">tRNA (Adenosine(37)-N6)-threonylcarbamoyltransferase complex dimerization subunit type 1 TsaB</fullName>
    </submittedName>
</protein>
<dbReference type="GO" id="GO:0002949">
    <property type="term" value="P:tRNA threonylcarbamoyladenosine modification"/>
    <property type="evidence" value="ECO:0007669"/>
    <property type="project" value="InterPro"/>
</dbReference>
<dbReference type="InterPro" id="IPR022496">
    <property type="entry name" value="T6A_TsaB"/>
</dbReference>
<dbReference type="Pfam" id="PF00814">
    <property type="entry name" value="TsaD"/>
    <property type="match status" value="1"/>
</dbReference>
<evidence type="ECO:0000313" key="2">
    <source>
        <dbReference type="EMBL" id="MQN02183.1"/>
    </source>
</evidence>
<feature type="domain" description="Gcp-like" evidence="1">
    <location>
        <begin position="32"/>
        <end position="227"/>
    </location>
</feature>
<dbReference type="NCBIfam" id="TIGR03725">
    <property type="entry name" value="T6A_YeaZ"/>
    <property type="match status" value="1"/>
</dbReference>
<dbReference type="SUPFAM" id="SSF53067">
    <property type="entry name" value="Actin-like ATPase domain"/>
    <property type="match status" value="2"/>
</dbReference>
<dbReference type="AlphaFoldDB" id="A0A6N7J271"/>
<dbReference type="EMBL" id="VOGC01000008">
    <property type="protein sequence ID" value="MQN02183.1"/>
    <property type="molecule type" value="Genomic_DNA"/>
</dbReference>
<dbReference type="InterPro" id="IPR043129">
    <property type="entry name" value="ATPase_NBD"/>
</dbReference>
<comment type="caution">
    <text evidence="2">The sequence shown here is derived from an EMBL/GenBank/DDBJ whole genome shotgun (WGS) entry which is preliminary data.</text>
</comment>
<dbReference type="PANTHER" id="PTHR11735:SF11">
    <property type="entry name" value="TRNA THREONYLCARBAMOYLADENOSINE BIOSYNTHESIS PROTEIN TSAB"/>
    <property type="match status" value="1"/>
</dbReference>
<dbReference type="GO" id="GO:0016740">
    <property type="term" value="F:transferase activity"/>
    <property type="evidence" value="ECO:0007669"/>
    <property type="project" value="UniProtKB-KW"/>
</dbReference>
<gene>
    <name evidence="2" type="primary">tsaB</name>
    <name evidence="2" type="ORF">FRC54_09895</name>
</gene>
<accession>A0A6N7J271</accession>